<dbReference type="Pfam" id="PF13411">
    <property type="entry name" value="MerR_1"/>
    <property type="match status" value="1"/>
</dbReference>
<dbReference type="InterPro" id="IPR000551">
    <property type="entry name" value="MerR-type_HTH_dom"/>
</dbReference>
<keyword evidence="2" id="KW-0175">Coiled coil</keyword>
<dbReference type="PANTHER" id="PTHR30204:SF58">
    <property type="entry name" value="HTH-TYPE TRANSCRIPTIONAL REGULATOR YFMP"/>
    <property type="match status" value="1"/>
</dbReference>
<organism evidence="4 5">
    <name type="scientific">Pleomorphomonas diazotrophica</name>
    <dbReference type="NCBI Taxonomy" id="1166257"/>
    <lineage>
        <taxon>Bacteria</taxon>
        <taxon>Pseudomonadati</taxon>
        <taxon>Pseudomonadota</taxon>
        <taxon>Alphaproteobacteria</taxon>
        <taxon>Hyphomicrobiales</taxon>
        <taxon>Pleomorphomonadaceae</taxon>
        <taxon>Pleomorphomonas</taxon>
    </lineage>
</organism>
<dbReference type="AlphaFoldDB" id="A0A2N3LXK9"/>
<dbReference type="EMBL" id="PJNW01000005">
    <property type="protein sequence ID" value="PKR89371.1"/>
    <property type="molecule type" value="Genomic_DNA"/>
</dbReference>
<evidence type="ECO:0000313" key="4">
    <source>
        <dbReference type="EMBL" id="PKR89371.1"/>
    </source>
</evidence>
<evidence type="ECO:0000313" key="5">
    <source>
        <dbReference type="Proteomes" id="UP000233491"/>
    </source>
</evidence>
<dbReference type="PANTHER" id="PTHR30204">
    <property type="entry name" value="REDOX-CYCLING DRUG-SENSING TRANSCRIPTIONAL ACTIVATOR SOXR"/>
    <property type="match status" value="1"/>
</dbReference>
<dbReference type="SMART" id="SM00422">
    <property type="entry name" value="HTH_MERR"/>
    <property type="match status" value="1"/>
</dbReference>
<name>A0A2N3LXK9_9HYPH</name>
<dbReference type="CDD" id="cd04776">
    <property type="entry name" value="HTH_GnyR"/>
    <property type="match status" value="1"/>
</dbReference>
<accession>A0A2N3LXK9</accession>
<dbReference type="PROSITE" id="PS50937">
    <property type="entry name" value="HTH_MERR_2"/>
    <property type="match status" value="1"/>
</dbReference>
<dbReference type="OrthoDB" id="9803659at2"/>
<sequence>MRRLAQGAEPKRSDLAWRDLTVTESDEPAAEAQIGAVIADKLEDDDGVHPRGSLFSIGDLAREFDVTLRTLRFYEDKGLINPRREGLNRLYSRRDRARLKLVLMGKRVGFSLTEIKGMLDLYDLRDGQAAQLKVALDRFNDRIAILEKQKKEIEQALMELRRTTAVVSGLLKEKEEKEAGARRS</sequence>
<protein>
    <submittedName>
        <fullName evidence="4">Transcriptional regulator</fullName>
    </submittedName>
</protein>
<evidence type="ECO:0000256" key="1">
    <source>
        <dbReference type="ARBA" id="ARBA00023125"/>
    </source>
</evidence>
<keyword evidence="1" id="KW-0238">DNA-binding</keyword>
<dbReference type="InterPro" id="IPR047057">
    <property type="entry name" value="MerR_fam"/>
</dbReference>
<proteinExistence type="predicted"/>
<dbReference type="GO" id="GO:0003700">
    <property type="term" value="F:DNA-binding transcription factor activity"/>
    <property type="evidence" value="ECO:0007669"/>
    <property type="project" value="InterPro"/>
</dbReference>
<dbReference type="Proteomes" id="UP000233491">
    <property type="component" value="Unassembled WGS sequence"/>
</dbReference>
<feature type="coiled-coil region" evidence="2">
    <location>
        <begin position="129"/>
        <end position="166"/>
    </location>
</feature>
<keyword evidence="5" id="KW-1185">Reference proteome</keyword>
<dbReference type="Gene3D" id="1.10.1660.10">
    <property type="match status" value="1"/>
</dbReference>
<dbReference type="GO" id="GO:0003677">
    <property type="term" value="F:DNA binding"/>
    <property type="evidence" value="ECO:0007669"/>
    <property type="project" value="UniProtKB-KW"/>
</dbReference>
<evidence type="ECO:0000259" key="3">
    <source>
        <dbReference type="PROSITE" id="PS50937"/>
    </source>
</evidence>
<feature type="domain" description="HTH merR-type" evidence="3">
    <location>
        <begin position="54"/>
        <end position="121"/>
    </location>
</feature>
<gene>
    <name evidence="4" type="ORF">CXZ10_08240</name>
</gene>
<dbReference type="InterPro" id="IPR009061">
    <property type="entry name" value="DNA-bd_dom_put_sf"/>
</dbReference>
<evidence type="ECO:0000256" key="2">
    <source>
        <dbReference type="SAM" id="Coils"/>
    </source>
</evidence>
<reference evidence="4 5" key="1">
    <citation type="submission" date="2017-12" db="EMBL/GenBank/DDBJ databases">
        <title>Anaerobic carbon monoxide metabolism by Pleomorphomonas carboxyditropha sp. nov., a new mesophilic hydrogenogenic carboxidotroph.</title>
        <authorList>
            <person name="Esquivel-Elizondo S."/>
            <person name="Krajmalnik-Brown R."/>
        </authorList>
    </citation>
    <scope>NUCLEOTIDE SEQUENCE [LARGE SCALE GENOMIC DNA]</scope>
    <source>
        <strain evidence="4 5">R5-392</strain>
    </source>
</reference>
<comment type="caution">
    <text evidence="4">The sequence shown here is derived from an EMBL/GenBank/DDBJ whole genome shotgun (WGS) entry which is preliminary data.</text>
</comment>
<dbReference type="SUPFAM" id="SSF46955">
    <property type="entry name" value="Putative DNA-binding domain"/>
    <property type="match status" value="1"/>
</dbReference>